<dbReference type="CDD" id="cd07377">
    <property type="entry name" value="WHTH_GntR"/>
    <property type="match status" value="1"/>
</dbReference>
<evidence type="ECO:0000313" key="5">
    <source>
        <dbReference type="EMBL" id="SDI10083.1"/>
    </source>
</evidence>
<dbReference type="InterPro" id="IPR000524">
    <property type="entry name" value="Tscrpt_reg_HTH_GntR"/>
</dbReference>
<feature type="domain" description="HTH gntR-type" evidence="4">
    <location>
        <begin position="10"/>
        <end position="78"/>
    </location>
</feature>
<keyword evidence="2 5" id="KW-0238">DNA-binding</keyword>
<evidence type="ECO:0000256" key="2">
    <source>
        <dbReference type="ARBA" id="ARBA00023125"/>
    </source>
</evidence>
<sequence length="120" mass="12712">MINVDPSSTISPVEQIRSQLAAQIQAGQLTPDTKLPPVRQLAADLRVAPGTVGKAYKELESAGLIRTARAAGTRVNPGHATTEPLIKAAQTLAERANRQGLTLTEAQGLLAHTWKTIQPS</sequence>
<dbReference type="SUPFAM" id="SSF46785">
    <property type="entry name" value="Winged helix' DNA-binding domain"/>
    <property type="match status" value="1"/>
</dbReference>
<reference evidence="5 6" key="1">
    <citation type="submission" date="2016-10" db="EMBL/GenBank/DDBJ databases">
        <authorList>
            <person name="de Groot N.N."/>
        </authorList>
    </citation>
    <scope>NUCLEOTIDE SEQUENCE [LARGE SCALE GENOMIC DNA]</scope>
    <source>
        <strain evidence="5 6">NP_1H</strain>
    </source>
</reference>
<evidence type="ECO:0000256" key="3">
    <source>
        <dbReference type="ARBA" id="ARBA00023163"/>
    </source>
</evidence>
<dbReference type="PROSITE" id="PS50949">
    <property type="entry name" value="HTH_GNTR"/>
    <property type="match status" value="1"/>
</dbReference>
<dbReference type="PANTHER" id="PTHR38445">
    <property type="entry name" value="HTH-TYPE TRANSCRIPTIONAL REPRESSOR YTRA"/>
    <property type="match status" value="1"/>
</dbReference>
<dbReference type="AlphaFoldDB" id="A0A1G8HTT9"/>
<evidence type="ECO:0000259" key="4">
    <source>
        <dbReference type="PROSITE" id="PS50949"/>
    </source>
</evidence>
<dbReference type="GO" id="GO:0003677">
    <property type="term" value="F:DNA binding"/>
    <property type="evidence" value="ECO:0007669"/>
    <property type="project" value="UniProtKB-KW"/>
</dbReference>
<dbReference type="Proteomes" id="UP000199258">
    <property type="component" value="Unassembled WGS sequence"/>
</dbReference>
<keyword evidence="3" id="KW-0804">Transcription</keyword>
<dbReference type="OrthoDB" id="4307011at2"/>
<keyword evidence="1" id="KW-0805">Transcription regulation</keyword>
<proteinExistence type="predicted"/>
<dbReference type="EMBL" id="FNDT01000006">
    <property type="protein sequence ID" value="SDI10083.1"/>
    <property type="molecule type" value="Genomic_DNA"/>
</dbReference>
<dbReference type="InterPro" id="IPR036388">
    <property type="entry name" value="WH-like_DNA-bd_sf"/>
</dbReference>
<organism evidence="5 6">
    <name type="scientific">Arthrobacter subterraneus</name>
    <dbReference type="NCBI Taxonomy" id="335973"/>
    <lineage>
        <taxon>Bacteria</taxon>
        <taxon>Bacillati</taxon>
        <taxon>Actinomycetota</taxon>
        <taxon>Actinomycetes</taxon>
        <taxon>Micrococcales</taxon>
        <taxon>Micrococcaceae</taxon>
        <taxon>Arthrobacter</taxon>
    </lineage>
</organism>
<evidence type="ECO:0000256" key="1">
    <source>
        <dbReference type="ARBA" id="ARBA00023015"/>
    </source>
</evidence>
<dbReference type="RefSeq" id="WP_090585938.1">
    <property type="nucleotide sequence ID" value="NZ_FNDT01000006.1"/>
</dbReference>
<gene>
    <name evidence="5" type="ORF">SAMN04488693_10626</name>
</gene>
<dbReference type="Pfam" id="PF00392">
    <property type="entry name" value="GntR"/>
    <property type="match status" value="1"/>
</dbReference>
<keyword evidence="6" id="KW-1185">Reference proteome</keyword>
<evidence type="ECO:0000313" key="6">
    <source>
        <dbReference type="Proteomes" id="UP000199258"/>
    </source>
</evidence>
<dbReference type="InterPro" id="IPR036390">
    <property type="entry name" value="WH_DNA-bd_sf"/>
</dbReference>
<name>A0A1G8HTT9_9MICC</name>
<accession>A0A1G8HTT9</accession>
<dbReference type="STRING" id="335973.SAMN04488693_10626"/>
<dbReference type="PANTHER" id="PTHR38445:SF9">
    <property type="entry name" value="HTH-TYPE TRANSCRIPTIONAL REPRESSOR YTRA"/>
    <property type="match status" value="1"/>
</dbReference>
<dbReference type="Gene3D" id="1.10.10.10">
    <property type="entry name" value="Winged helix-like DNA-binding domain superfamily/Winged helix DNA-binding domain"/>
    <property type="match status" value="1"/>
</dbReference>
<dbReference type="GO" id="GO:0003700">
    <property type="term" value="F:DNA-binding transcription factor activity"/>
    <property type="evidence" value="ECO:0007669"/>
    <property type="project" value="InterPro"/>
</dbReference>
<protein>
    <submittedName>
        <fullName evidence="5">DNA-binding transcriptional regulator YhcF, GntR family</fullName>
    </submittedName>
</protein>
<dbReference type="SMART" id="SM00345">
    <property type="entry name" value="HTH_GNTR"/>
    <property type="match status" value="1"/>
</dbReference>